<accession>A0A1Z3U520</accession>
<evidence type="ECO:0000256" key="1">
    <source>
        <dbReference type="ARBA" id="ARBA00022801"/>
    </source>
</evidence>
<dbReference type="GO" id="GO:0005615">
    <property type="term" value="C:extracellular space"/>
    <property type="evidence" value="ECO:0007669"/>
    <property type="project" value="TreeGrafter"/>
</dbReference>
<dbReference type="InterPro" id="IPR050654">
    <property type="entry name" value="AChE-related_enzymes"/>
</dbReference>
<dbReference type="RefSeq" id="WP_088582168.1">
    <property type="nucleotide sequence ID" value="NZ_CP022048.2"/>
</dbReference>
<dbReference type="InterPro" id="IPR019819">
    <property type="entry name" value="Carboxylesterase_B_CS"/>
</dbReference>
<dbReference type="AlphaFoldDB" id="A0A1Z3U520"/>
<dbReference type="InterPro" id="IPR029058">
    <property type="entry name" value="AB_hydrolase_fold"/>
</dbReference>
<protein>
    <submittedName>
        <fullName evidence="4">Carboxylesterase family protein</fullName>
    </submittedName>
</protein>
<dbReference type="GO" id="GO:0003990">
    <property type="term" value="F:acetylcholinesterase activity"/>
    <property type="evidence" value="ECO:0007669"/>
    <property type="project" value="TreeGrafter"/>
</dbReference>
<dbReference type="SUPFAM" id="SSF53474">
    <property type="entry name" value="alpha/beta-Hydrolases"/>
    <property type="match status" value="1"/>
</dbReference>
<evidence type="ECO:0000259" key="3">
    <source>
        <dbReference type="Pfam" id="PF00135"/>
    </source>
</evidence>
<dbReference type="InterPro" id="IPR002018">
    <property type="entry name" value="CarbesteraseB"/>
</dbReference>
<evidence type="ECO:0000313" key="4">
    <source>
        <dbReference type="EMBL" id="ASE38260.1"/>
    </source>
</evidence>
<feature type="chain" id="PRO_5012170373" evidence="2">
    <location>
        <begin position="18"/>
        <end position="531"/>
    </location>
</feature>
<proteinExistence type="predicted"/>
<dbReference type="PANTHER" id="PTHR43918">
    <property type="entry name" value="ACETYLCHOLINESTERASE"/>
    <property type="match status" value="1"/>
</dbReference>
<dbReference type="PROSITE" id="PS00941">
    <property type="entry name" value="CARBOXYLESTERASE_B_2"/>
    <property type="match status" value="1"/>
</dbReference>
<dbReference type="PANTHER" id="PTHR43918:SF4">
    <property type="entry name" value="CARBOXYLIC ESTER HYDROLASE"/>
    <property type="match status" value="1"/>
</dbReference>
<dbReference type="EMBL" id="CP022048">
    <property type="protein sequence ID" value="ASE38260.1"/>
    <property type="molecule type" value="Genomic_DNA"/>
</dbReference>
<feature type="domain" description="Carboxylesterase type B" evidence="3">
    <location>
        <begin position="39"/>
        <end position="493"/>
    </location>
</feature>
<dbReference type="GO" id="GO:0019695">
    <property type="term" value="P:choline metabolic process"/>
    <property type="evidence" value="ECO:0007669"/>
    <property type="project" value="TreeGrafter"/>
</dbReference>
<evidence type="ECO:0000256" key="2">
    <source>
        <dbReference type="SAM" id="SignalP"/>
    </source>
</evidence>
<name>A0A1Z3U520_BREVE</name>
<organism evidence="4 5">
    <name type="scientific">Brevundimonas vesicularis</name>
    <name type="common">Pseudomonas vesicularis</name>
    <dbReference type="NCBI Taxonomy" id="41276"/>
    <lineage>
        <taxon>Bacteria</taxon>
        <taxon>Pseudomonadati</taxon>
        <taxon>Pseudomonadota</taxon>
        <taxon>Alphaproteobacteria</taxon>
        <taxon>Caulobacterales</taxon>
        <taxon>Caulobacteraceae</taxon>
        <taxon>Brevundimonas</taxon>
    </lineage>
</organism>
<feature type="signal peptide" evidence="2">
    <location>
        <begin position="1"/>
        <end position="17"/>
    </location>
</feature>
<dbReference type="Pfam" id="PF00135">
    <property type="entry name" value="COesterase"/>
    <property type="match status" value="1"/>
</dbReference>
<gene>
    <name evidence="4" type="ORF">CEP68_01340</name>
</gene>
<dbReference type="GeneID" id="34013926"/>
<dbReference type="Proteomes" id="UP000197050">
    <property type="component" value="Chromosome"/>
</dbReference>
<keyword evidence="1" id="KW-0378">Hydrolase</keyword>
<reference evidence="5" key="1">
    <citation type="submission" date="2017-06" db="EMBL/GenBank/DDBJ databases">
        <title>FDA dAtabase for Regulatory Grade micrObial Sequences (FDA-ARGOS): Supporting development and validation of Infectious Disease Dx tests.</title>
        <authorList>
            <person name="Minogue T."/>
            <person name="Wolcott M."/>
            <person name="Wasieloski L."/>
            <person name="Aguilar W."/>
            <person name="Moore D."/>
            <person name="Tallon L."/>
            <person name="Sadzewicz L."/>
            <person name="Sengamalay N."/>
            <person name="Ott S."/>
            <person name="Godinez A."/>
            <person name="Nagaraj S."/>
            <person name="Nadendla S."/>
            <person name="Geyer C."/>
            <person name="Sichtig H."/>
        </authorList>
    </citation>
    <scope>NUCLEOTIDE SEQUENCE [LARGE SCALE GENOMIC DNA]</scope>
    <source>
        <strain evidence="5">FDAARGOS_289</strain>
    </source>
</reference>
<evidence type="ECO:0000313" key="5">
    <source>
        <dbReference type="Proteomes" id="UP000197050"/>
    </source>
</evidence>
<dbReference type="GO" id="GO:0006581">
    <property type="term" value="P:acetylcholine catabolic process"/>
    <property type="evidence" value="ECO:0007669"/>
    <property type="project" value="TreeGrafter"/>
</dbReference>
<dbReference type="KEGG" id="bvc:CEP68_01340"/>
<keyword evidence="2" id="KW-0732">Signal</keyword>
<dbReference type="Gene3D" id="3.40.50.1820">
    <property type="entry name" value="alpha/beta hydrolase"/>
    <property type="match status" value="1"/>
</dbReference>
<dbReference type="PROSITE" id="PS51257">
    <property type="entry name" value="PROKAR_LIPOPROTEIN"/>
    <property type="match status" value="1"/>
</dbReference>
<dbReference type="GO" id="GO:0005886">
    <property type="term" value="C:plasma membrane"/>
    <property type="evidence" value="ECO:0007669"/>
    <property type="project" value="TreeGrafter"/>
</dbReference>
<sequence length="531" mass="57311">MRLISLLACLVALSACATHPGKVDQVRFAKDAEPILARTEAGMARGVEGAGTRAFLGVPFAAPPVGDLRWRAPQPVEAWQGVRDATRIGADCTQAIGRRSILGGGGGIVVGSEDCLYLNIYAPGGEAAEARPVMVYIPGGAFTVGAGANYDPSKLAREQGRVVVTMNYRLGALGWLAHPGFQATGEGFGGNFGLMDQQAALKWVHRNIAAFGGAPGDVTLFAESAGAWTACYLMASPQSEGLYQRVIMQSGGCLEPSSLVRAQDAAQSGPMFAERLGCTGEDQIACLKALPAWRLSRAASLRAGINGPGSWGPVHTDATVPENPAVAIREGRFTRVPVLVGTNLDEGRLFANEVQDMDRYQKETIWMYGDQGERVLARYPVGKDGPAYAIATNFTDQRFACPSQALRRLLAQHVPVWGYEFADREAPFVLPDWIVGLDLGAYHASELAYVFGTRWVFADPKRFTPEQKALSERMQKLWATFGRSAFAAEWPRVEGAGPVRVFKPEGDVMDDGFFERHHCDFWDGTPFGAVH</sequence>